<keyword evidence="3" id="KW-1185">Reference proteome</keyword>
<gene>
    <name evidence="2" type="ORF">KASA_0P06369G</name>
</gene>
<evidence type="ECO:0000313" key="2">
    <source>
        <dbReference type="EMBL" id="SMN19423.1"/>
    </source>
</evidence>
<reference evidence="2 3" key="1">
    <citation type="submission" date="2017-04" db="EMBL/GenBank/DDBJ databases">
        <authorList>
            <person name="Afonso C.L."/>
            <person name="Miller P.J."/>
            <person name="Scott M.A."/>
            <person name="Spackman E."/>
            <person name="Goraichik I."/>
            <person name="Dimitrov K.M."/>
            <person name="Suarez D.L."/>
            <person name="Swayne D.E."/>
        </authorList>
    </citation>
    <scope>NUCLEOTIDE SEQUENCE [LARGE SCALE GENOMIC DNA]</scope>
</reference>
<evidence type="ECO:0000313" key="3">
    <source>
        <dbReference type="Proteomes" id="UP000196158"/>
    </source>
</evidence>
<dbReference type="Proteomes" id="UP000196158">
    <property type="component" value="Unassembled WGS sequence"/>
</dbReference>
<name>A0A1X7R144_9SACH</name>
<accession>A0A1X7R144</accession>
<dbReference type="OrthoDB" id="4035999at2759"/>
<proteinExistence type="predicted"/>
<feature type="compositionally biased region" description="Polar residues" evidence="1">
    <location>
        <begin position="385"/>
        <end position="397"/>
    </location>
</feature>
<dbReference type="EMBL" id="FXLY01000003">
    <property type="protein sequence ID" value="SMN19423.1"/>
    <property type="molecule type" value="Genomic_DNA"/>
</dbReference>
<feature type="region of interest" description="Disordered" evidence="1">
    <location>
        <begin position="371"/>
        <end position="397"/>
    </location>
</feature>
<protein>
    <submittedName>
        <fullName evidence="2">Uncharacterized protein</fullName>
    </submittedName>
</protein>
<sequence length="803" mass="91136">MHLENLKKQEEENLIKLRKLISITDPFNIPSKSQLDPYSSIRKSVSILRGQIKCLIEKYVIYLQSLNSYETQSAAIEIWLFSINAVGIFNTLLLESIHLILNSNLNMFREGLNLNFTTYILNIYSQLLFYKELLAGVHKSKLENVISNFENYFKKVYMIENYSITKYDEVRDLLSKKHNLVASLRISNDDIVRKGYFRMTMNSLYKFSQLVELYQLKNGNIAIFKVNSSELPTSIGLPKQFVHRLVQGEYQLLHLGRSLLFPIIRQYDLKISQELHCGYELKTTTGNGTELRLTSVDPIQWDTHWRLCFEKLFNVDGSVVSPFKADMDRVVRKPSSSSLNFKGKYDKLKNNPFIDDDNVTGLGIEFTSSVEVPPEETTKNDNISRKSSGFSLHKSNPLPKSTDLSAIANRSLSTNPFKEPIIDNQIIQPNTELDIVSVELRKSLSPAIATTNGNYSVISKVKQNENDFDVDNNLSSNLLKGGVEVLNGKAIDGSENSLNLKHNLENGVYDMNHNNGSALQSKKQSRLETADIKTLYKSGLPSSVPNTNLFEEYLHTFLNSSYLPLFENTNSRVSFWNGTTWEVPVMDEKMQLTIISIDNNSPLLFYHKMTDIHSCTLALLLTTQCKTGRSTAQDIQLRVPDSSILYGSIKNSTIINIRTPHAEGLLEVIKNCISGKIIVSHSIGAGISSDVFSKSQNNNALQNHRNVLVSNTKVKLHILKDFRWYPVSIGRITITDETGENYKHERVLIFIFIDSKKQIKFSSIDYHIDRLGNTGISLTNAQEGKLLEFTNQSVTNEVYNLIE</sequence>
<evidence type="ECO:0000256" key="1">
    <source>
        <dbReference type="SAM" id="MobiDB-lite"/>
    </source>
</evidence>
<dbReference type="STRING" id="1789683.A0A1X7R144"/>
<dbReference type="AlphaFoldDB" id="A0A1X7R144"/>
<organism evidence="2 3">
    <name type="scientific">Maudiozyma saulgeensis</name>
    <dbReference type="NCBI Taxonomy" id="1789683"/>
    <lineage>
        <taxon>Eukaryota</taxon>
        <taxon>Fungi</taxon>
        <taxon>Dikarya</taxon>
        <taxon>Ascomycota</taxon>
        <taxon>Saccharomycotina</taxon>
        <taxon>Saccharomycetes</taxon>
        <taxon>Saccharomycetales</taxon>
        <taxon>Saccharomycetaceae</taxon>
        <taxon>Maudiozyma</taxon>
    </lineage>
</organism>